<dbReference type="PhylomeDB" id="A0A060T8D8"/>
<evidence type="ECO:0000256" key="2">
    <source>
        <dbReference type="ARBA" id="ARBA00023242"/>
    </source>
</evidence>
<keyword evidence="2" id="KW-0539">Nucleus</keyword>
<feature type="compositionally biased region" description="Low complexity" evidence="3">
    <location>
        <begin position="293"/>
        <end position="311"/>
    </location>
</feature>
<evidence type="ECO:0000313" key="5">
    <source>
        <dbReference type="EMBL" id="CDP37064.1"/>
    </source>
</evidence>
<name>A0A060T8D8_BLAAD</name>
<gene>
    <name evidence="5" type="ORF">GNLVRS02_ARAD1D02904g</name>
</gene>
<organism evidence="5">
    <name type="scientific">Blastobotrys adeninivorans</name>
    <name type="common">Yeast</name>
    <name type="synonym">Arxula adeninivorans</name>
    <dbReference type="NCBI Taxonomy" id="409370"/>
    <lineage>
        <taxon>Eukaryota</taxon>
        <taxon>Fungi</taxon>
        <taxon>Dikarya</taxon>
        <taxon>Ascomycota</taxon>
        <taxon>Saccharomycotina</taxon>
        <taxon>Dipodascomycetes</taxon>
        <taxon>Dipodascales</taxon>
        <taxon>Trichomonascaceae</taxon>
        <taxon>Blastobotrys</taxon>
    </lineage>
</organism>
<feature type="domain" description="C3HC-type" evidence="4">
    <location>
        <begin position="51"/>
        <end position="171"/>
    </location>
</feature>
<evidence type="ECO:0000256" key="3">
    <source>
        <dbReference type="SAM" id="MobiDB-lite"/>
    </source>
</evidence>
<dbReference type="EMBL" id="HG937694">
    <property type="protein sequence ID" value="CDP37064.1"/>
    <property type="molecule type" value="Genomic_DNA"/>
</dbReference>
<proteinExistence type="predicted"/>
<dbReference type="PANTHER" id="PTHR15835">
    <property type="entry name" value="NUCLEAR-INTERACTING PARTNER OF ALK"/>
    <property type="match status" value="1"/>
</dbReference>
<feature type="region of interest" description="Disordered" evidence="3">
    <location>
        <begin position="292"/>
        <end position="322"/>
    </location>
</feature>
<reference evidence="5" key="2">
    <citation type="submission" date="2014-06" db="EMBL/GenBank/DDBJ databases">
        <title>The complete genome of Blastobotrys (Arxula) adeninivorans LS3 - a yeast of biotechnological interest.</title>
        <authorList>
            <person name="Kunze G."/>
            <person name="Gaillardin C."/>
            <person name="Czernicka M."/>
            <person name="Durrens P."/>
            <person name="Martin T."/>
            <person name="Boer E."/>
            <person name="Gabaldon T."/>
            <person name="Cruz J."/>
            <person name="Talla E."/>
            <person name="Marck C."/>
            <person name="Goffeau A."/>
            <person name="Barbe V."/>
            <person name="Baret P."/>
            <person name="Baronian K."/>
            <person name="Beier S."/>
            <person name="Bleykasten C."/>
            <person name="Bode R."/>
            <person name="Casaregola S."/>
            <person name="Despons L."/>
            <person name="Fairhead C."/>
            <person name="Giersberg M."/>
            <person name="Gierski P."/>
            <person name="Hahnel U."/>
            <person name="Hartmann A."/>
            <person name="Jankowska D."/>
            <person name="Jubin C."/>
            <person name="Jung P."/>
            <person name="Lafontaine I."/>
            <person name="Leh-Louis V."/>
            <person name="Lemaire M."/>
            <person name="Marcet-Houben M."/>
            <person name="Mascher M."/>
            <person name="Morel G."/>
            <person name="Richard G.-F."/>
            <person name="Riechen J."/>
            <person name="Sacerdot C."/>
            <person name="Sarkar A."/>
            <person name="Savel G."/>
            <person name="Schacherer J."/>
            <person name="Sherman D."/>
            <person name="Straub M.-L."/>
            <person name="Stein N."/>
            <person name="Thierry A."/>
            <person name="Trautwein-Schult A."/>
            <person name="Westhof E."/>
            <person name="Worch S."/>
            <person name="Dujon B."/>
            <person name="Souciet J.-L."/>
            <person name="Wincker P."/>
            <person name="Scholz U."/>
            <person name="Neuveglise N."/>
        </authorList>
    </citation>
    <scope>NUCLEOTIDE SEQUENCE</scope>
    <source>
        <strain evidence="5">LS3</strain>
    </source>
</reference>
<comment type="subcellular location">
    <subcellularLocation>
        <location evidence="1">Nucleus</location>
    </subcellularLocation>
</comment>
<protein>
    <submittedName>
        <fullName evidence="5">ARAD1D02904p</fullName>
    </submittedName>
</protein>
<dbReference type="AlphaFoldDB" id="A0A060T8D8"/>
<accession>A0A060T8D8</accession>
<reference evidence="5" key="1">
    <citation type="submission" date="2014-02" db="EMBL/GenBank/DDBJ databases">
        <authorList>
            <person name="Genoscope - CEA"/>
        </authorList>
    </citation>
    <scope>NUCLEOTIDE SEQUENCE</scope>
    <source>
        <strain evidence="5">LS3</strain>
    </source>
</reference>
<sequence length="339" mass="38328">MSAKRKFSRLLDSLTDSDRIDDRRVSLPKKIAQLHVRSRGKEALAHSTYSPWSRELFLQRLRSYGFSNWTVPPHLSRCNAIACTAHGWKALPVDGTTEKNTIQCVHCLSIICIKLGDNEDLYPKLEVNYGDMIDSRAHSLSCPWRQKAANASAVYSDLSINSAQQSALQARKLSWDALPEISQGGRLNWPLEYDPKIINDKDTRELVPDNTFLAILGWQLESIPSLDPHSVSANLLVSCDLCFRKFLMDGPVDLVNQHMSYCPYVQKTTSGSRQWVKLLEYQVTMASMASMPSSGNHLTSSMSHSSSPFSSANDLSTDEERQSRLGRLKSIYFKRRRRD</sequence>
<dbReference type="GO" id="GO:0008270">
    <property type="term" value="F:zinc ion binding"/>
    <property type="evidence" value="ECO:0007669"/>
    <property type="project" value="InterPro"/>
</dbReference>
<dbReference type="PANTHER" id="PTHR15835:SF6">
    <property type="entry name" value="ZINC FINGER C3HC-TYPE PROTEIN 1"/>
    <property type="match status" value="1"/>
</dbReference>
<evidence type="ECO:0000256" key="1">
    <source>
        <dbReference type="ARBA" id="ARBA00004123"/>
    </source>
</evidence>
<dbReference type="GO" id="GO:0005634">
    <property type="term" value="C:nucleus"/>
    <property type="evidence" value="ECO:0007669"/>
    <property type="project" value="UniProtKB-SubCell"/>
</dbReference>
<evidence type="ECO:0000259" key="4">
    <source>
        <dbReference type="Pfam" id="PF07967"/>
    </source>
</evidence>
<dbReference type="InterPro" id="IPR012935">
    <property type="entry name" value="NuBaID_N"/>
</dbReference>
<dbReference type="Pfam" id="PF07967">
    <property type="entry name" value="zf-C3HC"/>
    <property type="match status" value="1"/>
</dbReference>